<dbReference type="InterPro" id="IPR027417">
    <property type="entry name" value="P-loop_NTPase"/>
</dbReference>
<dbReference type="PANTHER" id="PTHR43117:SF4">
    <property type="entry name" value="OSMOPROTECTANT IMPORT ATP-BINDING PROTEIN OSMV"/>
    <property type="match status" value="1"/>
</dbReference>
<dbReference type="EMBL" id="JACRJB010000068">
    <property type="protein sequence ID" value="MBI5132675.1"/>
    <property type="molecule type" value="Genomic_DNA"/>
</dbReference>
<proteinExistence type="inferred from homology"/>
<gene>
    <name evidence="7" type="ORF">HZA66_24820</name>
</gene>
<evidence type="ECO:0000256" key="5">
    <source>
        <dbReference type="ARBA" id="ARBA00024722"/>
    </source>
</evidence>
<dbReference type="PROSITE" id="PS50893">
    <property type="entry name" value="ABC_TRANSPORTER_2"/>
    <property type="match status" value="1"/>
</dbReference>
<dbReference type="Pfam" id="PF00005">
    <property type="entry name" value="ABC_tran"/>
    <property type="match status" value="1"/>
</dbReference>
<reference evidence="7" key="1">
    <citation type="submission" date="2020-07" db="EMBL/GenBank/DDBJ databases">
        <title>Huge and variable diversity of episymbiotic CPR bacteria and DPANN archaea in groundwater ecosystems.</title>
        <authorList>
            <person name="He C.Y."/>
            <person name="Keren R."/>
            <person name="Whittaker M."/>
            <person name="Farag I.F."/>
            <person name="Doudna J."/>
            <person name="Cate J.H.D."/>
            <person name="Banfield J.F."/>
        </authorList>
    </citation>
    <scope>NUCLEOTIDE SEQUENCE</scope>
    <source>
        <strain evidence="7">NC_groundwater_1818_Pr3_B-0.1um_66_35</strain>
    </source>
</reference>
<keyword evidence="2" id="KW-0813">Transport</keyword>
<dbReference type="AlphaFoldDB" id="A0A933S2W9"/>
<sequence>MTARLFSLTIGELAQRHPAVAEFLAGARALEAKPDIALGDWIDTLDDDQLGHLGMDRDGVASHLDALVGRLDGVRRAAELPLQSLTLQGGVDKAGRLERLDLTLVPGDVACIVGPTGSGKSRLLADIECLAQGDTPSQRRVLVNGRVLDRAERAAFGGRLIAQLSQNMNFVVDLSVGEFVAMHANCRMVSRPDQAVAEVIACANELAGETFGDDVPLTQLSGGQTRALMIADTAVLSSSPVVLIDEIENAGIDRRRALDLLIAREKITLISTHDPILALMGDRRIVIGGGAVVDVIAPSAAEKANLQALGRIDDELAQLRHRLRRGERIDVLPDALFSQ</sequence>
<dbReference type="InterPro" id="IPR003439">
    <property type="entry name" value="ABC_transporter-like_ATP-bd"/>
</dbReference>
<evidence type="ECO:0000256" key="1">
    <source>
        <dbReference type="ARBA" id="ARBA00005417"/>
    </source>
</evidence>
<dbReference type="Gene3D" id="3.40.50.300">
    <property type="entry name" value="P-loop containing nucleotide triphosphate hydrolases"/>
    <property type="match status" value="1"/>
</dbReference>
<dbReference type="PANTHER" id="PTHR43117">
    <property type="entry name" value="OSMOPROTECTANT IMPORT ATP-BINDING PROTEIN OSMV"/>
    <property type="match status" value="1"/>
</dbReference>
<evidence type="ECO:0000256" key="3">
    <source>
        <dbReference type="ARBA" id="ARBA00022741"/>
    </source>
</evidence>
<dbReference type="GO" id="GO:0005524">
    <property type="term" value="F:ATP binding"/>
    <property type="evidence" value="ECO:0007669"/>
    <property type="project" value="UniProtKB-KW"/>
</dbReference>
<dbReference type="SUPFAM" id="SSF52540">
    <property type="entry name" value="P-loop containing nucleoside triphosphate hydrolases"/>
    <property type="match status" value="1"/>
</dbReference>
<dbReference type="GO" id="GO:0016887">
    <property type="term" value="F:ATP hydrolysis activity"/>
    <property type="evidence" value="ECO:0007669"/>
    <property type="project" value="InterPro"/>
</dbReference>
<comment type="function">
    <text evidence="5">Involved in beta-(1--&gt;2)glucan export. Transmembrane domains (TMD) form a pore in the inner membrane and the ATP-binding domain (NBD) is responsible for energy generation.</text>
</comment>
<evidence type="ECO:0000313" key="8">
    <source>
        <dbReference type="Proteomes" id="UP000782519"/>
    </source>
</evidence>
<feature type="domain" description="ABC transporter" evidence="6">
    <location>
        <begin position="80"/>
        <end position="314"/>
    </location>
</feature>
<comment type="caution">
    <text evidence="7">The sequence shown here is derived from an EMBL/GenBank/DDBJ whole genome shotgun (WGS) entry which is preliminary data.</text>
</comment>
<protein>
    <submittedName>
        <fullName evidence="7">ATP-binding cassette domain-containing protein</fullName>
    </submittedName>
</protein>
<organism evidence="7 8">
    <name type="scientific">Rhodopseudomonas palustris</name>
    <dbReference type="NCBI Taxonomy" id="1076"/>
    <lineage>
        <taxon>Bacteria</taxon>
        <taxon>Pseudomonadati</taxon>
        <taxon>Pseudomonadota</taxon>
        <taxon>Alphaproteobacteria</taxon>
        <taxon>Hyphomicrobiales</taxon>
        <taxon>Nitrobacteraceae</taxon>
        <taxon>Rhodopseudomonas</taxon>
    </lineage>
</organism>
<dbReference type="InterPro" id="IPR003593">
    <property type="entry name" value="AAA+_ATPase"/>
</dbReference>
<name>A0A933S2W9_RHOPL</name>
<keyword evidence="4 7" id="KW-0067">ATP-binding</keyword>
<accession>A0A933S2W9</accession>
<dbReference type="Proteomes" id="UP000782519">
    <property type="component" value="Unassembled WGS sequence"/>
</dbReference>
<evidence type="ECO:0000313" key="7">
    <source>
        <dbReference type="EMBL" id="MBI5132675.1"/>
    </source>
</evidence>
<evidence type="ECO:0000256" key="4">
    <source>
        <dbReference type="ARBA" id="ARBA00022840"/>
    </source>
</evidence>
<keyword evidence="3" id="KW-0547">Nucleotide-binding</keyword>
<evidence type="ECO:0000256" key="2">
    <source>
        <dbReference type="ARBA" id="ARBA00022448"/>
    </source>
</evidence>
<dbReference type="SMART" id="SM00382">
    <property type="entry name" value="AAA"/>
    <property type="match status" value="1"/>
</dbReference>
<comment type="similarity">
    <text evidence="1">Belongs to the ABC transporter superfamily.</text>
</comment>
<evidence type="ECO:0000259" key="6">
    <source>
        <dbReference type="PROSITE" id="PS50893"/>
    </source>
</evidence>